<dbReference type="InterPro" id="IPR029058">
    <property type="entry name" value="AB_hydrolase_fold"/>
</dbReference>
<dbReference type="SUPFAM" id="SSF53474">
    <property type="entry name" value="alpha/beta-Hydrolases"/>
    <property type="match status" value="1"/>
</dbReference>
<dbReference type="Proteomes" id="UP000321820">
    <property type="component" value="Chromosome"/>
</dbReference>
<dbReference type="PANTHER" id="PTHR48098">
    <property type="entry name" value="ENTEROCHELIN ESTERASE-RELATED"/>
    <property type="match status" value="1"/>
</dbReference>
<evidence type="ECO:0000313" key="1">
    <source>
        <dbReference type="EMBL" id="QEE29939.1"/>
    </source>
</evidence>
<dbReference type="PANTHER" id="PTHR48098:SF3">
    <property type="entry name" value="IRON(III) ENTEROBACTIN ESTERASE"/>
    <property type="match status" value="1"/>
</dbReference>
<dbReference type="EMBL" id="CP042806">
    <property type="protein sequence ID" value="QEE29939.1"/>
    <property type="molecule type" value="Genomic_DNA"/>
</dbReference>
<dbReference type="Pfam" id="PF00756">
    <property type="entry name" value="Esterase"/>
    <property type="match status" value="1"/>
</dbReference>
<dbReference type="KEGG" id="talb:FTW19_19325"/>
<dbReference type="RefSeq" id="WP_147649209.1">
    <property type="nucleotide sequence ID" value="NZ_CP042806.1"/>
</dbReference>
<name>A0A5B9EDX8_9BACT</name>
<organism evidence="1 2">
    <name type="scientific">Terriglobus albidus</name>
    <dbReference type="NCBI Taxonomy" id="1592106"/>
    <lineage>
        <taxon>Bacteria</taxon>
        <taxon>Pseudomonadati</taxon>
        <taxon>Acidobacteriota</taxon>
        <taxon>Terriglobia</taxon>
        <taxon>Terriglobales</taxon>
        <taxon>Acidobacteriaceae</taxon>
        <taxon>Terriglobus</taxon>
    </lineage>
</organism>
<reference evidence="1 2" key="1">
    <citation type="submission" date="2019-08" db="EMBL/GenBank/DDBJ databases">
        <title>Complete genome sequence of Terriglobus albidus strain ORNL.</title>
        <authorList>
            <person name="Podar M."/>
        </authorList>
    </citation>
    <scope>NUCLEOTIDE SEQUENCE [LARGE SCALE GENOMIC DNA]</scope>
    <source>
        <strain evidence="1 2">ORNL</strain>
    </source>
</reference>
<dbReference type="Gene3D" id="3.40.50.1820">
    <property type="entry name" value="alpha/beta hydrolase"/>
    <property type="match status" value="1"/>
</dbReference>
<proteinExistence type="predicted"/>
<keyword evidence="2" id="KW-1185">Reference proteome</keyword>
<dbReference type="OrthoDB" id="9775130at2"/>
<evidence type="ECO:0000313" key="2">
    <source>
        <dbReference type="Proteomes" id="UP000321820"/>
    </source>
</evidence>
<gene>
    <name evidence="1" type="ORF">FTW19_19325</name>
</gene>
<dbReference type="AlphaFoldDB" id="A0A5B9EDX8"/>
<accession>A0A5B9EDX8</accession>
<dbReference type="InterPro" id="IPR050583">
    <property type="entry name" value="Mycobacterial_A85_antigen"/>
</dbReference>
<dbReference type="InterPro" id="IPR000801">
    <property type="entry name" value="Esterase-like"/>
</dbReference>
<sequence>MNREYHKWFSPALGREMELLIFGHGGMPAIIFPTSQGRFYEFEDRGMVEAVHRKIHHGQLQLFCVDSVDAESWYNRGAPGHWRVARHLQYEQYILKEVQALVRQKNHAPQLALAGCSFGGFHAVSMALRHPDVFTGMLSMSGAFDLSGFLNGYYDQDVYLLFPNHFLPNLHDPWYLDRYRKNVYVLATGVHDQCWDQNEKLAAIMRQKGIPVRLDVWGDNTGHDWPSWQRMAAEYF</sequence>
<protein>
    <submittedName>
        <fullName evidence="1">Prolyl oligopeptidase family serine peptidase</fullName>
    </submittedName>
</protein>